<dbReference type="Gene3D" id="1.20.1050.10">
    <property type="match status" value="1"/>
</dbReference>
<dbReference type="InterPro" id="IPR050983">
    <property type="entry name" value="GST_Omega/HSP26"/>
</dbReference>
<dbReference type="Gene3D" id="3.40.30.10">
    <property type="entry name" value="Glutaredoxin"/>
    <property type="match status" value="1"/>
</dbReference>
<proteinExistence type="predicted"/>
<keyword evidence="3" id="KW-1185">Reference proteome</keyword>
<dbReference type="PANTHER" id="PTHR43968">
    <property type="match status" value="1"/>
</dbReference>
<name>A0A1X7BNQ1_9RHOB</name>
<dbReference type="EMBL" id="FWXB01000003">
    <property type="protein sequence ID" value="SMC11246.1"/>
    <property type="molecule type" value="Genomic_DNA"/>
</dbReference>
<dbReference type="GO" id="GO:0005737">
    <property type="term" value="C:cytoplasm"/>
    <property type="evidence" value="ECO:0007669"/>
    <property type="project" value="TreeGrafter"/>
</dbReference>
<reference evidence="2 3" key="1">
    <citation type="submission" date="2017-03" db="EMBL/GenBank/DDBJ databases">
        <authorList>
            <person name="Afonso C.L."/>
            <person name="Miller P.J."/>
            <person name="Scott M.A."/>
            <person name="Spackman E."/>
            <person name="Goraichik I."/>
            <person name="Dimitrov K.M."/>
            <person name="Suarez D.L."/>
            <person name="Swayne D.E."/>
        </authorList>
    </citation>
    <scope>NUCLEOTIDE SEQUENCE [LARGE SCALE GENOMIC DNA]</scope>
    <source>
        <strain evidence="2 3">CECT 7745</strain>
    </source>
</reference>
<dbReference type="Pfam" id="PF21972">
    <property type="entry name" value="Arc1p_N_like"/>
    <property type="match status" value="1"/>
</dbReference>
<organism evidence="2 3">
    <name type="scientific">Roseovarius aestuarii</name>
    <dbReference type="NCBI Taxonomy" id="475083"/>
    <lineage>
        <taxon>Bacteria</taxon>
        <taxon>Pseudomonadati</taxon>
        <taxon>Pseudomonadota</taxon>
        <taxon>Alphaproteobacteria</taxon>
        <taxon>Rhodobacterales</taxon>
        <taxon>Roseobacteraceae</taxon>
        <taxon>Roseovarius</taxon>
    </lineage>
</organism>
<feature type="domain" description="GST N-terminal" evidence="1">
    <location>
        <begin position="2"/>
        <end position="80"/>
    </location>
</feature>
<dbReference type="OrthoDB" id="9813092at2"/>
<dbReference type="InterPro" id="IPR036249">
    <property type="entry name" value="Thioredoxin-like_sf"/>
</dbReference>
<dbReference type="AlphaFoldDB" id="A0A1X7BNQ1"/>
<dbReference type="SUPFAM" id="SSF52833">
    <property type="entry name" value="Thioredoxin-like"/>
    <property type="match status" value="1"/>
</dbReference>
<protein>
    <recommendedName>
        <fullName evidence="1">GST N-terminal domain-containing protein</fullName>
    </recommendedName>
</protein>
<dbReference type="InterPro" id="IPR053836">
    <property type="entry name" value="Arc1-like_N"/>
</dbReference>
<dbReference type="Proteomes" id="UP000193224">
    <property type="component" value="Unassembled WGS sequence"/>
</dbReference>
<gene>
    <name evidence="2" type="ORF">ROA7745_01058</name>
</gene>
<dbReference type="PROSITE" id="PS50404">
    <property type="entry name" value="GST_NTER"/>
    <property type="match status" value="1"/>
</dbReference>
<dbReference type="CDD" id="cd03196">
    <property type="entry name" value="GST_C_5"/>
    <property type="match status" value="1"/>
</dbReference>
<dbReference type="InterPro" id="IPR004045">
    <property type="entry name" value="Glutathione_S-Trfase_N"/>
</dbReference>
<evidence type="ECO:0000259" key="1">
    <source>
        <dbReference type="PROSITE" id="PS50404"/>
    </source>
</evidence>
<accession>A0A1X7BNQ1</accession>
<dbReference type="SUPFAM" id="SSF47616">
    <property type="entry name" value="GST C-terminal domain-like"/>
    <property type="match status" value="1"/>
</dbReference>
<evidence type="ECO:0000313" key="2">
    <source>
        <dbReference type="EMBL" id="SMC11246.1"/>
    </source>
</evidence>
<dbReference type="PANTHER" id="PTHR43968:SF6">
    <property type="entry name" value="GLUTATHIONE S-TRANSFERASE OMEGA"/>
    <property type="match status" value="1"/>
</dbReference>
<dbReference type="RefSeq" id="WP_085799223.1">
    <property type="nucleotide sequence ID" value="NZ_FWXB01000003.1"/>
</dbReference>
<dbReference type="InterPro" id="IPR036282">
    <property type="entry name" value="Glutathione-S-Trfase_C_sf"/>
</dbReference>
<sequence length="217" mass="25215">MALPVLWSFRRCPYAMRARLAIVSAGVHVELREVVLRDKPVQFLQSSPSATVPCLNTGSQVIDESFDIMIWALKTNDPEHWLNMPEQGFGLIEANDGWFKHALDRYKYVSRHKDVDAEAEREIAAEFICELDVLLADRAWLFGALPSLADMAVLPFVRQYAHVDLVWFNRQRWRHVIRWLDAFKASNRFTAIMTKYPQWRAPDQRVLFPDELSLPCN</sequence>
<evidence type="ECO:0000313" key="3">
    <source>
        <dbReference type="Proteomes" id="UP000193224"/>
    </source>
</evidence>
<dbReference type="GO" id="GO:0032991">
    <property type="term" value="C:protein-containing complex"/>
    <property type="evidence" value="ECO:0007669"/>
    <property type="project" value="UniProtKB-ARBA"/>
</dbReference>
<dbReference type="Pfam" id="PF13417">
    <property type="entry name" value="GST_N_3"/>
    <property type="match status" value="1"/>
</dbReference>